<evidence type="ECO:0000256" key="1">
    <source>
        <dbReference type="SAM" id="MobiDB-lite"/>
    </source>
</evidence>
<sequence>MKPSESGVGEAGAFLLGRSSALSVPQQTTVGSNAKSVRQVHLPSNTKTKIKTERFYHQTNKKPQKLHPKSKDILLHKKRFTKPPEKTTVSESDSASLSPQTVLPTV</sequence>
<dbReference type="EMBL" id="BPLR01004930">
    <property type="protein sequence ID" value="GIX98566.1"/>
    <property type="molecule type" value="Genomic_DNA"/>
</dbReference>
<comment type="caution">
    <text evidence="2">The sequence shown here is derived from an EMBL/GenBank/DDBJ whole genome shotgun (WGS) entry which is preliminary data.</text>
</comment>
<organism evidence="2 3">
    <name type="scientific">Caerostris extrusa</name>
    <name type="common">Bark spider</name>
    <name type="synonym">Caerostris bankana</name>
    <dbReference type="NCBI Taxonomy" id="172846"/>
    <lineage>
        <taxon>Eukaryota</taxon>
        <taxon>Metazoa</taxon>
        <taxon>Ecdysozoa</taxon>
        <taxon>Arthropoda</taxon>
        <taxon>Chelicerata</taxon>
        <taxon>Arachnida</taxon>
        <taxon>Araneae</taxon>
        <taxon>Araneomorphae</taxon>
        <taxon>Entelegynae</taxon>
        <taxon>Araneoidea</taxon>
        <taxon>Araneidae</taxon>
        <taxon>Caerostris</taxon>
    </lineage>
</organism>
<feature type="compositionally biased region" description="Basic residues" evidence="1">
    <location>
        <begin position="59"/>
        <end position="68"/>
    </location>
</feature>
<feature type="compositionally biased region" description="Polar residues" evidence="1">
    <location>
        <begin position="87"/>
        <end position="106"/>
    </location>
</feature>
<dbReference type="AlphaFoldDB" id="A0AAV4PNA2"/>
<feature type="region of interest" description="Disordered" evidence="1">
    <location>
        <begin position="54"/>
        <end position="106"/>
    </location>
</feature>
<name>A0AAV4PNA2_CAEEX</name>
<evidence type="ECO:0000313" key="3">
    <source>
        <dbReference type="Proteomes" id="UP001054945"/>
    </source>
</evidence>
<gene>
    <name evidence="2" type="ORF">CEXT_803561</name>
</gene>
<dbReference type="Proteomes" id="UP001054945">
    <property type="component" value="Unassembled WGS sequence"/>
</dbReference>
<reference evidence="2 3" key="1">
    <citation type="submission" date="2021-06" db="EMBL/GenBank/DDBJ databases">
        <title>Caerostris extrusa draft genome.</title>
        <authorList>
            <person name="Kono N."/>
            <person name="Arakawa K."/>
        </authorList>
    </citation>
    <scope>NUCLEOTIDE SEQUENCE [LARGE SCALE GENOMIC DNA]</scope>
</reference>
<accession>A0AAV4PNA2</accession>
<protein>
    <submittedName>
        <fullName evidence="2">Uncharacterized protein</fullName>
    </submittedName>
</protein>
<proteinExistence type="predicted"/>
<evidence type="ECO:0000313" key="2">
    <source>
        <dbReference type="EMBL" id="GIX98566.1"/>
    </source>
</evidence>
<keyword evidence="3" id="KW-1185">Reference proteome</keyword>